<organism evidence="3 4">
    <name type="scientific">Candidatus Eisenbergiella merdigallinarum</name>
    <dbReference type="NCBI Taxonomy" id="2838552"/>
    <lineage>
        <taxon>Bacteria</taxon>
        <taxon>Bacillati</taxon>
        <taxon>Bacillota</taxon>
        <taxon>Clostridia</taxon>
        <taxon>Lachnospirales</taxon>
        <taxon>Lachnospiraceae</taxon>
        <taxon>Eisenbergiella</taxon>
    </lineage>
</organism>
<feature type="transmembrane region" description="Helical" evidence="2">
    <location>
        <begin position="12"/>
        <end position="31"/>
    </location>
</feature>
<sequence>MLDLIDKASAIGWGTVISVIVLAILLIPLAVEGWNRLLKSLGLVKKKTLQESQREKEIAEIYQKINNVQADIVGKQAQYHLQSVEIRDGLARDQAALREEQKEIQRDIKQMSAMLQEYIRKDNKRTIATLRTTLWQLHKGFTDQGYITPDSLKTFKELGKVYEEAGGDDIYHEKLEPEILSLEIRYPDGSIYKMKG</sequence>
<keyword evidence="2" id="KW-0472">Membrane</keyword>
<name>A0A9D2SDM1_9FIRM</name>
<keyword evidence="2" id="KW-0812">Transmembrane</keyword>
<evidence type="ECO:0000256" key="1">
    <source>
        <dbReference type="SAM" id="Coils"/>
    </source>
</evidence>
<gene>
    <name evidence="3" type="ORF">H9763_07115</name>
</gene>
<keyword evidence="1" id="KW-0175">Coiled coil</keyword>
<keyword evidence="2" id="KW-1133">Transmembrane helix</keyword>
<proteinExistence type="predicted"/>
<dbReference type="Proteomes" id="UP000886883">
    <property type="component" value="Unassembled WGS sequence"/>
</dbReference>
<dbReference type="AlphaFoldDB" id="A0A9D2SDM1"/>
<dbReference type="EMBL" id="DWXE01000026">
    <property type="protein sequence ID" value="HJB91221.1"/>
    <property type="molecule type" value="Genomic_DNA"/>
</dbReference>
<feature type="coiled-coil region" evidence="1">
    <location>
        <begin position="94"/>
        <end position="121"/>
    </location>
</feature>
<protein>
    <submittedName>
        <fullName evidence="3">Uncharacterized protein</fullName>
    </submittedName>
</protein>
<reference evidence="3" key="1">
    <citation type="journal article" date="2021" name="PeerJ">
        <title>Extensive microbial diversity within the chicken gut microbiome revealed by metagenomics and culture.</title>
        <authorList>
            <person name="Gilroy R."/>
            <person name="Ravi A."/>
            <person name="Getino M."/>
            <person name="Pursley I."/>
            <person name="Horton D.L."/>
            <person name="Alikhan N.F."/>
            <person name="Baker D."/>
            <person name="Gharbi K."/>
            <person name="Hall N."/>
            <person name="Watson M."/>
            <person name="Adriaenssens E.M."/>
            <person name="Foster-Nyarko E."/>
            <person name="Jarju S."/>
            <person name="Secka A."/>
            <person name="Antonio M."/>
            <person name="Oren A."/>
            <person name="Chaudhuri R.R."/>
            <person name="La Ragione R."/>
            <person name="Hildebrand F."/>
            <person name="Pallen M.J."/>
        </authorList>
    </citation>
    <scope>NUCLEOTIDE SEQUENCE</scope>
    <source>
        <strain evidence="3">USAMLcec3-2134</strain>
    </source>
</reference>
<evidence type="ECO:0000313" key="4">
    <source>
        <dbReference type="Proteomes" id="UP000886883"/>
    </source>
</evidence>
<evidence type="ECO:0000313" key="3">
    <source>
        <dbReference type="EMBL" id="HJB91221.1"/>
    </source>
</evidence>
<accession>A0A9D2SDM1</accession>
<reference evidence="3" key="2">
    <citation type="submission" date="2021-04" db="EMBL/GenBank/DDBJ databases">
        <authorList>
            <person name="Gilroy R."/>
        </authorList>
    </citation>
    <scope>NUCLEOTIDE SEQUENCE</scope>
    <source>
        <strain evidence="3">USAMLcec3-2134</strain>
    </source>
</reference>
<comment type="caution">
    <text evidence="3">The sequence shown here is derived from an EMBL/GenBank/DDBJ whole genome shotgun (WGS) entry which is preliminary data.</text>
</comment>
<evidence type="ECO:0000256" key="2">
    <source>
        <dbReference type="SAM" id="Phobius"/>
    </source>
</evidence>